<gene>
    <name evidence="1" type="ORF">IWQ57_004506</name>
</gene>
<organism evidence="1 2">
    <name type="scientific">Coemansia nantahalensis</name>
    <dbReference type="NCBI Taxonomy" id="2789366"/>
    <lineage>
        <taxon>Eukaryota</taxon>
        <taxon>Fungi</taxon>
        <taxon>Fungi incertae sedis</taxon>
        <taxon>Zoopagomycota</taxon>
        <taxon>Kickxellomycotina</taxon>
        <taxon>Kickxellomycetes</taxon>
        <taxon>Kickxellales</taxon>
        <taxon>Kickxellaceae</taxon>
        <taxon>Coemansia</taxon>
    </lineage>
</organism>
<keyword evidence="2" id="KW-1185">Reference proteome</keyword>
<sequence length="187" mass="20936">MARKRGGAKRSNVPKVGPPLVTVVSRVELDELVRRGSGGYVDNQCHDVVYCGSHMGRALIYTTGLSDKALEERLFRRIQAMDQEEVRDLIALEKRLTPGIVASDPMDAIRLARARDAAFPRLRGLYWWNKVNADEIICNLTGRPCARTTANPGNVKFFENGMTTEDMVEALLNGPVHRHCRNCGYHD</sequence>
<name>A0ACC1JSA2_9FUNG</name>
<dbReference type="EMBL" id="JANBUJ010001792">
    <property type="protein sequence ID" value="KAJ2766114.1"/>
    <property type="molecule type" value="Genomic_DNA"/>
</dbReference>
<proteinExistence type="predicted"/>
<accession>A0ACC1JSA2</accession>
<evidence type="ECO:0000313" key="1">
    <source>
        <dbReference type="EMBL" id="KAJ2766114.1"/>
    </source>
</evidence>
<dbReference type="Proteomes" id="UP001140234">
    <property type="component" value="Unassembled WGS sequence"/>
</dbReference>
<evidence type="ECO:0000313" key="2">
    <source>
        <dbReference type="Proteomes" id="UP001140234"/>
    </source>
</evidence>
<comment type="caution">
    <text evidence="1">The sequence shown here is derived from an EMBL/GenBank/DDBJ whole genome shotgun (WGS) entry which is preliminary data.</text>
</comment>
<protein>
    <submittedName>
        <fullName evidence="1">Uncharacterized protein</fullName>
    </submittedName>
</protein>
<reference evidence="1" key="1">
    <citation type="submission" date="2022-07" db="EMBL/GenBank/DDBJ databases">
        <title>Phylogenomic reconstructions and comparative analyses of Kickxellomycotina fungi.</title>
        <authorList>
            <person name="Reynolds N.K."/>
            <person name="Stajich J.E."/>
            <person name="Barry K."/>
            <person name="Grigoriev I.V."/>
            <person name="Crous P."/>
            <person name="Smith M.E."/>
        </authorList>
    </citation>
    <scope>NUCLEOTIDE SEQUENCE</scope>
    <source>
        <strain evidence="1">CBS 109366</strain>
    </source>
</reference>